<dbReference type="SUPFAM" id="SSF81345">
    <property type="entry name" value="ABC transporter involved in vitamin B12 uptake, BtuC"/>
    <property type="match status" value="1"/>
</dbReference>
<dbReference type="CDD" id="cd06550">
    <property type="entry name" value="TM_ABC_iron-siderophores_like"/>
    <property type="match status" value="1"/>
</dbReference>
<dbReference type="Gene3D" id="1.10.3470.10">
    <property type="entry name" value="ABC transporter involved in vitamin B12 uptake, BtuC"/>
    <property type="match status" value="1"/>
</dbReference>
<comment type="caution">
    <text evidence="9">The sequence shown here is derived from an EMBL/GenBank/DDBJ whole genome shotgun (WGS) entry which is preliminary data.</text>
</comment>
<dbReference type="InterPro" id="IPR037294">
    <property type="entry name" value="ABC_BtuC-like"/>
</dbReference>
<keyword evidence="7 8" id="KW-0472">Membrane</keyword>
<evidence type="ECO:0000256" key="8">
    <source>
        <dbReference type="SAM" id="Phobius"/>
    </source>
</evidence>
<evidence type="ECO:0000256" key="1">
    <source>
        <dbReference type="ARBA" id="ARBA00004651"/>
    </source>
</evidence>
<feature type="transmembrane region" description="Helical" evidence="8">
    <location>
        <begin position="199"/>
        <end position="231"/>
    </location>
</feature>
<evidence type="ECO:0000313" key="9">
    <source>
        <dbReference type="EMBL" id="TVS30025.1"/>
    </source>
</evidence>
<evidence type="ECO:0000256" key="4">
    <source>
        <dbReference type="ARBA" id="ARBA00022475"/>
    </source>
</evidence>
<keyword evidence="4" id="KW-1003">Cell membrane</keyword>
<dbReference type="EMBL" id="RXIR01000002">
    <property type="protein sequence ID" value="TVS30025.1"/>
    <property type="molecule type" value="Genomic_DNA"/>
</dbReference>
<dbReference type="Proteomes" id="UP000336646">
    <property type="component" value="Unassembled WGS sequence"/>
</dbReference>
<reference evidence="9 10" key="1">
    <citation type="submission" date="2018-12" db="EMBL/GenBank/DDBJ databases">
        <title>Corynebacterium sanguinis sp. nov., a clinically-associated and environmental corynebacterium.</title>
        <authorList>
            <person name="Gonzales-Siles L."/>
            <person name="Jaen-Luchoro D."/>
            <person name="Cardew S."/>
            <person name="Inganas E."/>
            <person name="Ohlen M."/>
            <person name="Jensie-Markopolous S."/>
            <person name="Pinyeiro-Iglesias B."/>
            <person name="Molin K."/>
            <person name="Skovbjerg S."/>
            <person name="Svensson-Stadler L."/>
            <person name="Funke G."/>
            <person name="Moore E.R.B."/>
        </authorList>
    </citation>
    <scope>NUCLEOTIDE SEQUENCE [LARGE SCALE GENOMIC DNA]</scope>
    <source>
        <strain evidence="9 10">58734</strain>
    </source>
</reference>
<name>A0A6C1TZB3_9CORY</name>
<comment type="subcellular location">
    <subcellularLocation>
        <location evidence="1">Cell membrane</location>
        <topology evidence="1">Multi-pass membrane protein</topology>
    </subcellularLocation>
</comment>
<comment type="similarity">
    <text evidence="2">Belongs to the binding-protein-dependent transport system permease family. FecCD subfamily.</text>
</comment>
<dbReference type="GO" id="GO:0033214">
    <property type="term" value="P:siderophore-iron import into cell"/>
    <property type="evidence" value="ECO:0007669"/>
    <property type="project" value="TreeGrafter"/>
</dbReference>
<evidence type="ECO:0000313" key="10">
    <source>
        <dbReference type="Proteomes" id="UP000336646"/>
    </source>
</evidence>
<evidence type="ECO:0000256" key="7">
    <source>
        <dbReference type="ARBA" id="ARBA00023136"/>
    </source>
</evidence>
<feature type="transmembrane region" description="Helical" evidence="8">
    <location>
        <begin position="105"/>
        <end position="126"/>
    </location>
</feature>
<dbReference type="AlphaFoldDB" id="A0A6C1TZB3"/>
<dbReference type="GO" id="GO:0005886">
    <property type="term" value="C:plasma membrane"/>
    <property type="evidence" value="ECO:0007669"/>
    <property type="project" value="UniProtKB-SubCell"/>
</dbReference>
<dbReference type="RefSeq" id="WP_136651568.1">
    <property type="nucleotide sequence ID" value="NZ_RXIR01000002.1"/>
</dbReference>
<evidence type="ECO:0000256" key="5">
    <source>
        <dbReference type="ARBA" id="ARBA00022692"/>
    </source>
</evidence>
<keyword evidence="6 8" id="KW-1133">Transmembrane helix</keyword>
<dbReference type="InterPro" id="IPR000522">
    <property type="entry name" value="ABC_transptr_permease_BtuC"/>
</dbReference>
<evidence type="ECO:0000256" key="3">
    <source>
        <dbReference type="ARBA" id="ARBA00022448"/>
    </source>
</evidence>
<sequence length="352" mass="35023">MGDTLGLQRARTRALGWSAAALSATVAVCVIAVAAGPTVVPPGVAADVIGRHLAGAAIPEELATYSSVVWDIRLPRVLLGATVGAGLAVAGVVLQALVANVLADPYILGINAGASTGAAAAILFGVGTGIFGALALQAMAFFGAAAASLLMLALARGGGGLSSARLLMGGVAVGYALTAVTSLLVFASDNAQGARSVMFWLLGSLSMAAFGPVLWATIAVVCACCLAFWVLGTRIDALTLGDDAARTLGVNPDRTRLIFVVVCCIMVGAVVSVAGSIGFVGLVVPHIARRLVGGLHRRVLPVAAALGAGLTVAADVASRTLLAPQEIPIGVLTALVGAPLLVVLVARSGERQ</sequence>
<organism evidence="9 10">
    <name type="scientific">Corynebacterium sanguinis</name>
    <dbReference type="NCBI Taxonomy" id="2594913"/>
    <lineage>
        <taxon>Bacteria</taxon>
        <taxon>Bacillati</taxon>
        <taxon>Actinomycetota</taxon>
        <taxon>Actinomycetes</taxon>
        <taxon>Mycobacteriales</taxon>
        <taxon>Corynebacteriaceae</taxon>
        <taxon>Corynebacterium</taxon>
    </lineage>
</organism>
<dbReference type="PANTHER" id="PTHR30472:SF67">
    <property type="entry name" value="PERMEASE OF ABC TRANSPORTER-RELATED"/>
    <property type="match status" value="1"/>
</dbReference>
<protein>
    <submittedName>
        <fullName evidence="9">Iron ABC transporter permease</fullName>
    </submittedName>
</protein>
<accession>A0A6C1TZB3</accession>
<dbReference type="OrthoDB" id="9782305at2"/>
<dbReference type="PANTHER" id="PTHR30472">
    <property type="entry name" value="FERRIC ENTEROBACTIN TRANSPORT SYSTEM PERMEASE PROTEIN"/>
    <property type="match status" value="1"/>
</dbReference>
<feature type="transmembrane region" description="Helical" evidence="8">
    <location>
        <begin position="166"/>
        <end position="187"/>
    </location>
</feature>
<evidence type="ECO:0000256" key="2">
    <source>
        <dbReference type="ARBA" id="ARBA00007935"/>
    </source>
</evidence>
<dbReference type="Pfam" id="PF01032">
    <property type="entry name" value="FecCD"/>
    <property type="match status" value="1"/>
</dbReference>
<gene>
    <name evidence="9" type="ORF">EKI59_01660</name>
</gene>
<proteinExistence type="inferred from homology"/>
<keyword evidence="3" id="KW-0813">Transport</keyword>
<keyword evidence="5 8" id="KW-0812">Transmembrane</keyword>
<dbReference type="FunFam" id="1.10.3470.10:FF:000001">
    <property type="entry name" value="Vitamin B12 ABC transporter permease BtuC"/>
    <property type="match status" value="1"/>
</dbReference>
<feature type="transmembrane region" description="Helical" evidence="8">
    <location>
        <begin position="257"/>
        <end position="287"/>
    </location>
</feature>
<feature type="transmembrane region" description="Helical" evidence="8">
    <location>
        <begin position="327"/>
        <end position="346"/>
    </location>
</feature>
<evidence type="ECO:0000256" key="6">
    <source>
        <dbReference type="ARBA" id="ARBA00022989"/>
    </source>
</evidence>
<dbReference type="GO" id="GO:0022857">
    <property type="term" value="F:transmembrane transporter activity"/>
    <property type="evidence" value="ECO:0007669"/>
    <property type="project" value="InterPro"/>
</dbReference>
<feature type="transmembrane region" description="Helical" evidence="8">
    <location>
        <begin position="14"/>
        <end position="35"/>
    </location>
</feature>
<feature type="transmembrane region" description="Helical" evidence="8">
    <location>
        <begin position="77"/>
        <end position="99"/>
    </location>
</feature>
<feature type="transmembrane region" description="Helical" evidence="8">
    <location>
        <begin position="133"/>
        <end position="154"/>
    </location>
</feature>